<dbReference type="Pfam" id="PF07687">
    <property type="entry name" value="M20_dimer"/>
    <property type="match status" value="1"/>
</dbReference>
<dbReference type="AlphaFoldDB" id="A0A4R3Z0Y9"/>
<reference evidence="10 11" key="1">
    <citation type="submission" date="2019-03" db="EMBL/GenBank/DDBJ databases">
        <title>Genomic Encyclopedia of Type Strains, Phase IV (KMG-IV): sequencing the most valuable type-strain genomes for metagenomic binning, comparative biology and taxonomic classification.</title>
        <authorList>
            <person name="Goeker M."/>
        </authorList>
    </citation>
    <scope>NUCLEOTIDE SEQUENCE [LARGE SCALE GENOMIC DNA]</scope>
    <source>
        <strain evidence="10 11">DSM 29487</strain>
    </source>
</reference>
<evidence type="ECO:0000256" key="8">
    <source>
        <dbReference type="ARBA" id="ARBA00023049"/>
    </source>
</evidence>
<dbReference type="SUPFAM" id="SSF55031">
    <property type="entry name" value="Bacterial exopeptidase dimerisation domain"/>
    <property type="match status" value="1"/>
</dbReference>
<dbReference type="GO" id="GO:0006526">
    <property type="term" value="P:L-arginine biosynthetic process"/>
    <property type="evidence" value="ECO:0007669"/>
    <property type="project" value="TreeGrafter"/>
</dbReference>
<dbReference type="NCBIfam" id="TIGR01887">
    <property type="entry name" value="dipeptidaselike"/>
    <property type="match status" value="1"/>
</dbReference>
<gene>
    <name evidence="10" type="ORF">EDD60_1104</name>
</gene>
<proteinExistence type="inferred from homology"/>
<evidence type="ECO:0000256" key="5">
    <source>
        <dbReference type="ARBA" id="ARBA00022801"/>
    </source>
</evidence>
<dbReference type="Gene3D" id="3.30.70.360">
    <property type="match status" value="2"/>
</dbReference>
<dbReference type="GO" id="GO:0016805">
    <property type="term" value="F:dipeptidase activity"/>
    <property type="evidence" value="ECO:0007669"/>
    <property type="project" value="UniProtKB-KW"/>
</dbReference>
<keyword evidence="7" id="KW-0224">Dipeptidase</keyword>
<feature type="domain" description="Peptidase M20 dimerisation" evidence="9">
    <location>
        <begin position="254"/>
        <end position="357"/>
    </location>
</feature>
<dbReference type="GO" id="GO:0006508">
    <property type="term" value="P:proteolysis"/>
    <property type="evidence" value="ECO:0007669"/>
    <property type="project" value="UniProtKB-KW"/>
</dbReference>
<comment type="cofactor">
    <cofactor evidence="1">
        <name>Zn(2+)</name>
        <dbReference type="ChEBI" id="CHEBI:29105"/>
    </cofactor>
</comment>
<dbReference type="InterPro" id="IPR050072">
    <property type="entry name" value="Peptidase_M20A"/>
</dbReference>
<comment type="caution">
    <text evidence="10">The sequence shown here is derived from an EMBL/GenBank/DDBJ whole genome shotgun (WGS) entry which is preliminary data.</text>
</comment>
<dbReference type="GO" id="GO:0008777">
    <property type="term" value="F:acetylornithine deacetylase activity"/>
    <property type="evidence" value="ECO:0007669"/>
    <property type="project" value="TreeGrafter"/>
</dbReference>
<evidence type="ECO:0000256" key="4">
    <source>
        <dbReference type="ARBA" id="ARBA00022723"/>
    </source>
</evidence>
<evidence type="ECO:0000256" key="7">
    <source>
        <dbReference type="ARBA" id="ARBA00022997"/>
    </source>
</evidence>
<evidence type="ECO:0000313" key="11">
    <source>
        <dbReference type="Proteomes" id="UP000295515"/>
    </source>
</evidence>
<keyword evidence="3" id="KW-0645">Protease</keyword>
<dbReference type="GeneID" id="98915391"/>
<keyword evidence="6" id="KW-0862">Zinc</keyword>
<comment type="similarity">
    <text evidence="2">Belongs to the peptidase M20A family.</text>
</comment>
<evidence type="ECO:0000256" key="3">
    <source>
        <dbReference type="ARBA" id="ARBA00022670"/>
    </source>
</evidence>
<name>A0A4R3Z0Y9_9FIRM</name>
<keyword evidence="5" id="KW-0378">Hydrolase</keyword>
<dbReference type="RefSeq" id="WP_066445261.1">
    <property type="nucleotide sequence ID" value="NZ_JANKBF010000011.1"/>
</dbReference>
<dbReference type="Pfam" id="PF01546">
    <property type="entry name" value="Peptidase_M20"/>
    <property type="match status" value="1"/>
</dbReference>
<dbReference type="PANTHER" id="PTHR43808">
    <property type="entry name" value="ACETYLORNITHINE DEACETYLASE"/>
    <property type="match status" value="1"/>
</dbReference>
<dbReference type="GO" id="GO:0008237">
    <property type="term" value="F:metallopeptidase activity"/>
    <property type="evidence" value="ECO:0007669"/>
    <property type="project" value="UniProtKB-KW"/>
</dbReference>
<dbReference type="SUPFAM" id="SSF53187">
    <property type="entry name" value="Zn-dependent exopeptidases"/>
    <property type="match status" value="1"/>
</dbReference>
<dbReference type="PANTHER" id="PTHR43808:SF31">
    <property type="entry name" value="N-ACETYL-L-CITRULLINE DEACETYLASE"/>
    <property type="match status" value="1"/>
</dbReference>
<dbReference type="InterPro" id="IPR036264">
    <property type="entry name" value="Bact_exopeptidase_dim_dom"/>
</dbReference>
<dbReference type="InterPro" id="IPR011650">
    <property type="entry name" value="Peptidase_M20_dimer"/>
</dbReference>
<dbReference type="GO" id="GO:0008270">
    <property type="term" value="F:zinc ion binding"/>
    <property type="evidence" value="ECO:0007669"/>
    <property type="project" value="InterPro"/>
</dbReference>
<keyword evidence="11" id="KW-1185">Reference proteome</keyword>
<sequence>MIDFLEEVYKRKDDIIADIEKLCRIPSVLDEATANEGQPFGAACKEALDAMLEIGERDGFVCENVDGYAGHIDIGDEEAAFGILGHLDVVPCNKEGWNTDPYEVTIKNGKLYGRGVADDKGPLIAGYYAAKIIHELDLPVKMKTRIIFGCNEENGSKCMKYYFAKKPYPAMGFTPDAEFPVVYGEKAGVNFQITGEIERGNIIGIYSGTRSNIVPEVCEVYIEGNYKQYKDSFHQYLATHHLKGSVEEEGNHTKLTLVGKSAHASTPEQGINATTAMCHYLITVSENKLVQFIDECFYQDHYGEKLGIAYTGLMGPLTVNLGVLNYKNGHVSMIVDMRVPHEVNDEQLTKPIQAHLDGYGLLESHELGKALYIDPQSDLVQSLHSAYVEFTGDHTHQPQAIGGGTYAKSMPNCVAFGVEFPGTDNKIHQNNEEIAIEDLLKATAIYAKAIYNLIKK</sequence>
<keyword evidence="8" id="KW-0482">Metalloprotease</keyword>
<dbReference type="CDD" id="cd03888">
    <property type="entry name" value="M20_PepV"/>
    <property type="match status" value="1"/>
</dbReference>
<evidence type="ECO:0000256" key="2">
    <source>
        <dbReference type="ARBA" id="ARBA00006247"/>
    </source>
</evidence>
<dbReference type="NCBIfam" id="NF005591">
    <property type="entry name" value="PRK07318.1"/>
    <property type="match status" value="1"/>
</dbReference>
<evidence type="ECO:0000256" key="1">
    <source>
        <dbReference type="ARBA" id="ARBA00001947"/>
    </source>
</evidence>
<dbReference type="Gene3D" id="3.40.630.10">
    <property type="entry name" value="Zn peptidases"/>
    <property type="match status" value="1"/>
</dbReference>
<evidence type="ECO:0000256" key="6">
    <source>
        <dbReference type="ARBA" id="ARBA00022833"/>
    </source>
</evidence>
<organism evidence="10 11">
    <name type="scientific">Longibaculum muris</name>
    <dbReference type="NCBI Taxonomy" id="1796628"/>
    <lineage>
        <taxon>Bacteria</taxon>
        <taxon>Bacillati</taxon>
        <taxon>Bacillota</taxon>
        <taxon>Erysipelotrichia</taxon>
        <taxon>Erysipelotrichales</taxon>
        <taxon>Coprobacillaceae</taxon>
        <taxon>Longibaculum</taxon>
    </lineage>
</organism>
<evidence type="ECO:0000259" key="9">
    <source>
        <dbReference type="Pfam" id="PF07687"/>
    </source>
</evidence>
<dbReference type="Proteomes" id="UP000295515">
    <property type="component" value="Unassembled WGS sequence"/>
</dbReference>
<keyword evidence="4" id="KW-0479">Metal-binding</keyword>
<dbReference type="InterPro" id="IPR002933">
    <property type="entry name" value="Peptidase_M20"/>
</dbReference>
<protein>
    <submittedName>
        <fullName evidence="10">Succinyl-diaminopimelate desuccinylase</fullName>
    </submittedName>
</protein>
<dbReference type="EMBL" id="SMCQ01000010">
    <property type="protein sequence ID" value="TCV99316.1"/>
    <property type="molecule type" value="Genomic_DNA"/>
</dbReference>
<evidence type="ECO:0000313" key="10">
    <source>
        <dbReference type="EMBL" id="TCV99316.1"/>
    </source>
</evidence>
<dbReference type="InterPro" id="IPR010964">
    <property type="entry name" value="M20A_pepV-rel"/>
</dbReference>
<accession>A0A4R3Z0Y9</accession>